<evidence type="ECO:0000313" key="3">
    <source>
        <dbReference type="EMBL" id="SDZ26705.1"/>
    </source>
</evidence>
<comment type="catalytic activity">
    <reaction evidence="2">
        <text>oxidized coenzyme F420-(gamma-L-Glu)(n) + a quinol + H(+) = reduced coenzyme F420-(gamma-L-Glu)(n) + a quinone</text>
        <dbReference type="Rhea" id="RHEA:39663"/>
        <dbReference type="Rhea" id="RHEA-COMP:12939"/>
        <dbReference type="Rhea" id="RHEA-COMP:14378"/>
        <dbReference type="ChEBI" id="CHEBI:15378"/>
        <dbReference type="ChEBI" id="CHEBI:24646"/>
        <dbReference type="ChEBI" id="CHEBI:132124"/>
        <dbReference type="ChEBI" id="CHEBI:133980"/>
        <dbReference type="ChEBI" id="CHEBI:139511"/>
    </reaction>
</comment>
<dbReference type="InterPro" id="IPR004378">
    <property type="entry name" value="F420H2_quin_Rdtase"/>
</dbReference>
<dbReference type="GO" id="GO:0005886">
    <property type="term" value="C:plasma membrane"/>
    <property type="evidence" value="ECO:0007669"/>
    <property type="project" value="TreeGrafter"/>
</dbReference>
<dbReference type="SUPFAM" id="SSF50475">
    <property type="entry name" value="FMN-binding split barrel"/>
    <property type="match status" value="1"/>
</dbReference>
<organism evidence="3 4">
    <name type="scientific">Asanoa ishikariensis</name>
    <dbReference type="NCBI Taxonomy" id="137265"/>
    <lineage>
        <taxon>Bacteria</taxon>
        <taxon>Bacillati</taxon>
        <taxon>Actinomycetota</taxon>
        <taxon>Actinomycetes</taxon>
        <taxon>Micromonosporales</taxon>
        <taxon>Micromonosporaceae</taxon>
        <taxon>Asanoa</taxon>
    </lineage>
</organism>
<evidence type="ECO:0000256" key="2">
    <source>
        <dbReference type="ARBA" id="ARBA00049106"/>
    </source>
</evidence>
<dbReference type="STRING" id="137265.SAMN05421684_3980"/>
<keyword evidence="4" id="KW-1185">Reference proteome</keyword>
<dbReference type="Proteomes" id="UP000199632">
    <property type="component" value="Unassembled WGS sequence"/>
</dbReference>
<reference evidence="4" key="1">
    <citation type="submission" date="2016-10" db="EMBL/GenBank/DDBJ databases">
        <authorList>
            <person name="Varghese N."/>
            <person name="Submissions S."/>
        </authorList>
    </citation>
    <scope>NUCLEOTIDE SEQUENCE [LARGE SCALE GENOMIC DNA]</scope>
    <source>
        <strain evidence="4">DSM 44718</strain>
    </source>
</reference>
<gene>
    <name evidence="3" type="ORF">SAMN05421684_3980</name>
</gene>
<dbReference type="EMBL" id="FNQB01000002">
    <property type="protein sequence ID" value="SDZ26705.1"/>
    <property type="molecule type" value="Genomic_DNA"/>
</dbReference>
<sequence length="154" mass="17005">MSLFRATARRLGPTRFLYRVGPLLVPLDRIVSRLTRGRVVALGLIPSALLTTRGRRTGAPRDNPLLCLPDGDGFIVIGSNWGRPEQPAWALNLLTDPAATLTMGGAAVPVKARLLDGEERERAWGLLVAAWPGYVTYQTRAPERRMHIFRLDPV</sequence>
<proteinExistence type="inferred from homology"/>
<dbReference type="NCBIfam" id="TIGR00026">
    <property type="entry name" value="hi_GC_TIGR00026"/>
    <property type="match status" value="1"/>
</dbReference>
<comment type="similarity">
    <text evidence="1">Belongs to the F420H(2)-dependent quinone reductase family.</text>
</comment>
<dbReference type="InterPro" id="IPR012349">
    <property type="entry name" value="Split_barrel_FMN-bd"/>
</dbReference>
<protein>
    <submittedName>
        <fullName evidence="3">Deazaflavin-dependent oxidoreductase, nitroreductase family</fullName>
    </submittedName>
</protein>
<dbReference type="OrthoDB" id="8225825at2"/>
<dbReference type="GO" id="GO:0016491">
    <property type="term" value="F:oxidoreductase activity"/>
    <property type="evidence" value="ECO:0007669"/>
    <property type="project" value="InterPro"/>
</dbReference>
<dbReference type="PANTHER" id="PTHR39428:SF1">
    <property type="entry name" value="F420H(2)-DEPENDENT QUINONE REDUCTASE RV1261C"/>
    <property type="match status" value="1"/>
</dbReference>
<name>A0A1H3RMW5_9ACTN</name>
<dbReference type="PANTHER" id="PTHR39428">
    <property type="entry name" value="F420H(2)-DEPENDENT QUINONE REDUCTASE RV1261C"/>
    <property type="match status" value="1"/>
</dbReference>
<dbReference type="AlphaFoldDB" id="A0A1H3RMW5"/>
<dbReference type="GO" id="GO:0070967">
    <property type="term" value="F:coenzyme F420 binding"/>
    <property type="evidence" value="ECO:0007669"/>
    <property type="project" value="TreeGrafter"/>
</dbReference>
<accession>A0A1H3RMW5</accession>
<evidence type="ECO:0000256" key="1">
    <source>
        <dbReference type="ARBA" id="ARBA00008710"/>
    </source>
</evidence>
<evidence type="ECO:0000313" key="4">
    <source>
        <dbReference type="Proteomes" id="UP000199632"/>
    </source>
</evidence>
<dbReference type="Gene3D" id="2.30.110.10">
    <property type="entry name" value="Electron Transport, Fmn-binding Protein, Chain A"/>
    <property type="match status" value="1"/>
</dbReference>
<dbReference type="RefSeq" id="WP_090794373.1">
    <property type="nucleotide sequence ID" value="NZ_BOND01000021.1"/>
</dbReference>
<dbReference type="Pfam" id="PF04075">
    <property type="entry name" value="F420H2_quin_red"/>
    <property type="match status" value="1"/>
</dbReference>